<gene>
    <name evidence="1" type="ORF">D9757_002666</name>
</gene>
<protein>
    <recommendedName>
        <fullName evidence="3">RING-type domain-containing protein</fullName>
    </recommendedName>
</protein>
<reference evidence="1 2" key="1">
    <citation type="journal article" date="2020" name="ISME J.">
        <title>Uncovering the hidden diversity of litter-decomposition mechanisms in mushroom-forming fungi.</title>
        <authorList>
            <person name="Floudas D."/>
            <person name="Bentzer J."/>
            <person name="Ahren D."/>
            <person name="Johansson T."/>
            <person name="Persson P."/>
            <person name="Tunlid A."/>
        </authorList>
    </citation>
    <scope>NUCLEOTIDE SEQUENCE [LARGE SCALE GENOMIC DNA]</scope>
    <source>
        <strain evidence="1 2">CBS 406.79</strain>
    </source>
</reference>
<organism evidence="1 2">
    <name type="scientific">Collybiopsis confluens</name>
    <dbReference type="NCBI Taxonomy" id="2823264"/>
    <lineage>
        <taxon>Eukaryota</taxon>
        <taxon>Fungi</taxon>
        <taxon>Dikarya</taxon>
        <taxon>Basidiomycota</taxon>
        <taxon>Agaricomycotina</taxon>
        <taxon>Agaricomycetes</taxon>
        <taxon>Agaricomycetidae</taxon>
        <taxon>Agaricales</taxon>
        <taxon>Marasmiineae</taxon>
        <taxon>Omphalotaceae</taxon>
        <taxon>Collybiopsis</taxon>
    </lineage>
</organism>
<name>A0A8H5MEG6_9AGAR</name>
<dbReference type="SUPFAM" id="SSF57850">
    <property type="entry name" value="RING/U-box"/>
    <property type="match status" value="1"/>
</dbReference>
<evidence type="ECO:0000313" key="2">
    <source>
        <dbReference type="Proteomes" id="UP000518752"/>
    </source>
</evidence>
<accession>A0A8H5MEG6</accession>
<dbReference type="EMBL" id="JAACJN010000014">
    <property type="protein sequence ID" value="KAF5390696.1"/>
    <property type="molecule type" value="Genomic_DNA"/>
</dbReference>
<dbReference type="Proteomes" id="UP000518752">
    <property type="component" value="Unassembled WGS sequence"/>
</dbReference>
<evidence type="ECO:0000313" key="1">
    <source>
        <dbReference type="EMBL" id="KAF5390696.1"/>
    </source>
</evidence>
<proteinExistence type="predicted"/>
<dbReference type="InterPro" id="IPR013083">
    <property type="entry name" value="Znf_RING/FYVE/PHD"/>
</dbReference>
<sequence>MAEATSTFTDIVQTISSEDEHDSEAASTHPINTPYITDCQHIYCYHCIAEHMMRNADEIRDEDGWECLRCAQTVYSAERYVIEFAESGGDEASGSDYAFSSDMDFDVTDISESIGSYSESGLSDEY</sequence>
<comment type="caution">
    <text evidence="1">The sequence shown here is derived from an EMBL/GenBank/DDBJ whole genome shotgun (WGS) entry which is preliminary data.</text>
</comment>
<keyword evidence="2" id="KW-1185">Reference proteome</keyword>
<dbReference type="OrthoDB" id="1701437at2759"/>
<evidence type="ECO:0008006" key="3">
    <source>
        <dbReference type="Google" id="ProtNLM"/>
    </source>
</evidence>
<dbReference type="AlphaFoldDB" id="A0A8H5MEG6"/>
<dbReference type="Gene3D" id="3.30.40.10">
    <property type="entry name" value="Zinc/RING finger domain, C3HC4 (zinc finger)"/>
    <property type="match status" value="1"/>
</dbReference>